<keyword evidence="3" id="KW-1185">Reference proteome</keyword>
<dbReference type="RefSeq" id="WP_143025222.1">
    <property type="nucleotide sequence ID" value="NZ_FNQT01000001.1"/>
</dbReference>
<organism evidence="2 3">
    <name type="scientific">Haloplanus vescus</name>
    <dbReference type="NCBI Taxonomy" id="555874"/>
    <lineage>
        <taxon>Archaea</taxon>
        <taxon>Methanobacteriati</taxon>
        <taxon>Methanobacteriota</taxon>
        <taxon>Stenosarchaea group</taxon>
        <taxon>Halobacteria</taxon>
        <taxon>Halobacteriales</taxon>
        <taxon>Haloferacaceae</taxon>
        <taxon>Haloplanus</taxon>
    </lineage>
</organism>
<name>A0A1H3WGA0_9EURY</name>
<keyword evidence="1" id="KW-0472">Membrane</keyword>
<keyword evidence="1" id="KW-1133">Transmembrane helix</keyword>
<sequence length="39" mass="4364">MTLSALGFAVLIWGAVALVALVFVYELLAVWRDRKEADR</sequence>
<dbReference type="EMBL" id="FNQT01000001">
    <property type="protein sequence ID" value="SDZ85980.1"/>
    <property type="molecule type" value="Genomic_DNA"/>
</dbReference>
<protein>
    <submittedName>
        <fullName evidence="2">Heme exporter protein D (CcmD)</fullName>
    </submittedName>
</protein>
<evidence type="ECO:0000256" key="1">
    <source>
        <dbReference type="SAM" id="Phobius"/>
    </source>
</evidence>
<keyword evidence="1" id="KW-0812">Transmembrane</keyword>
<dbReference type="Proteomes" id="UP000236755">
    <property type="component" value="Unassembled WGS sequence"/>
</dbReference>
<accession>A0A1H3WGA0</accession>
<evidence type="ECO:0000313" key="2">
    <source>
        <dbReference type="EMBL" id="SDZ85980.1"/>
    </source>
</evidence>
<proteinExistence type="predicted"/>
<gene>
    <name evidence="2" type="ORF">SAMN04488065_0835</name>
</gene>
<dbReference type="AlphaFoldDB" id="A0A1H3WGA0"/>
<evidence type="ECO:0000313" key="3">
    <source>
        <dbReference type="Proteomes" id="UP000236755"/>
    </source>
</evidence>
<reference evidence="2 3" key="1">
    <citation type="submission" date="2016-10" db="EMBL/GenBank/DDBJ databases">
        <authorList>
            <person name="de Groot N.N."/>
        </authorList>
    </citation>
    <scope>NUCLEOTIDE SEQUENCE [LARGE SCALE GENOMIC DNA]</scope>
    <source>
        <strain evidence="2 3">CGMCC 1.8712</strain>
    </source>
</reference>
<feature type="transmembrane region" description="Helical" evidence="1">
    <location>
        <begin position="6"/>
        <end position="31"/>
    </location>
</feature>